<keyword evidence="2" id="KW-1185">Reference proteome</keyword>
<gene>
    <name evidence="1" type="ORF">THFILI_00075</name>
</gene>
<dbReference type="AlphaFoldDB" id="A0A0D6XA96"/>
<evidence type="ECO:0000313" key="2">
    <source>
        <dbReference type="Proteomes" id="UP000030364"/>
    </source>
</evidence>
<name>A0A0D6XA96_THEFI</name>
<reference evidence="1 2" key="1">
    <citation type="journal article" date="2015" name="Genome Announc.">
        <title>Draft Genome Sequence of the Thermophile Thermus filiformis ATCC 43280, Producer of Carotenoid-(Di)glucoside-Branched Fatty Acid (Di)esters and Source of Hyperthermostable Enzymes of Biotechnological Interest.</title>
        <authorList>
            <person name="Mandelli F."/>
            <person name="Oliveira Ramires B."/>
            <person name="Couger M.B."/>
            <person name="Paixao D.A."/>
            <person name="Camilo C.M."/>
            <person name="Polikarpov I."/>
            <person name="Prade R."/>
            <person name="Riano-Pachon D.M."/>
            <person name="Squina F.M."/>
        </authorList>
    </citation>
    <scope>NUCLEOTIDE SEQUENCE [LARGE SCALE GENOMIC DNA]</scope>
    <source>
        <strain evidence="1 2">ATCC 43280</strain>
    </source>
</reference>
<protein>
    <submittedName>
        <fullName evidence="1">Uncharacterized protein</fullName>
    </submittedName>
</protein>
<accession>A0A0D6XA96</accession>
<organism evidence="1 2">
    <name type="scientific">Thermus filiformis</name>
    <dbReference type="NCBI Taxonomy" id="276"/>
    <lineage>
        <taxon>Bacteria</taxon>
        <taxon>Thermotogati</taxon>
        <taxon>Deinococcota</taxon>
        <taxon>Deinococci</taxon>
        <taxon>Thermales</taxon>
        <taxon>Thermaceae</taxon>
        <taxon>Thermus</taxon>
    </lineage>
</organism>
<proteinExistence type="predicted"/>
<dbReference type="EMBL" id="JPSL02000016">
    <property type="protein sequence ID" value="KIX84854.1"/>
    <property type="molecule type" value="Genomic_DNA"/>
</dbReference>
<comment type="caution">
    <text evidence="1">The sequence shown here is derived from an EMBL/GenBank/DDBJ whole genome shotgun (WGS) entry which is preliminary data.</text>
</comment>
<sequence length="92" mass="9478">MHEPGAGLLRLLKGLRSPGGQGGLLHPSPPRGCPLLGLLEGQGGQGGLPAGRPVLLRGSLPLRDPALQEPQKRLGDLLAFGLLPLSVLSQEL</sequence>
<dbReference type="Proteomes" id="UP000030364">
    <property type="component" value="Unassembled WGS sequence"/>
</dbReference>
<evidence type="ECO:0000313" key="1">
    <source>
        <dbReference type="EMBL" id="KIX84854.1"/>
    </source>
</evidence>